<reference evidence="1 2" key="1">
    <citation type="journal article" date="2018" name="J. Biol. Chem.">
        <title>Discovery of the actinoplanic acid pathway in Streptomyces rapamycinicus reveals a genetically conserved synergism with rapamycin.</title>
        <authorList>
            <person name="Mrak P."/>
            <person name="Krastel P."/>
            <person name="Pivk Lukancic P."/>
            <person name="Tao J."/>
            <person name="Pistorius D."/>
            <person name="Moore C.M."/>
        </authorList>
    </citation>
    <scope>NUCLEOTIDE SEQUENCE [LARGE SCALE GENOMIC DNA]</scope>
    <source>
        <strain evidence="1 2">NRRL 5491</strain>
    </source>
</reference>
<dbReference type="RefSeq" id="WP_214663109.1">
    <property type="nucleotide sequence ID" value="NC_022785.1"/>
</dbReference>
<evidence type="ECO:0000313" key="2">
    <source>
        <dbReference type="Proteomes" id="UP000281594"/>
    </source>
</evidence>
<evidence type="ECO:0000313" key="1">
    <source>
        <dbReference type="EMBL" id="RLV78419.1"/>
    </source>
</evidence>
<comment type="caution">
    <text evidence="1">The sequence shown here is derived from an EMBL/GenBank/DDBJ whole genome shotgun (WGS) entry which is preliminary data.</text>
</comment>
<name>A0A3L8RF86_STRRN</name>
<proteinExistence type="predicted"/>
<dbReference type="EMBL" id="QYCY01000001">
    <property type="protein sequence ID" value="RLV78419.1"/>
    <property type="molecule type" value="Genomic_DNA"/>
</dbReference>
<dbReference type="AlphaFoldDB" id="A0A3L8RF86"/>
<protein>
    <submittedName>
        <fullName evidence="1">Uncharacterized protein</fullName>
    </submittedName>
</protein>
<sequence>MSVTINEQWTTDHDDDDVVIVVSDEEYQAAAQRALDGLGLTYAELEEQASSGYFTSAQAHALWVSIGGTVDL</sequence>
<dbReference type="Proteomes" id="UP000281594">
    <property type="component" value="Unassembled WGS sequence"/>
</dbReference>
<accession>A0A3L8RF86</accession>
<organism evidence="1 2">
    <name type="scientific">Streptomyces rapamycinicus (strain ATCC 29253 / DSM 41530 / NRRL 5491 / AYB-994)</name>
    <name type="common">Streptomyces hygroscopicus (strain ATCC 29253)</name>
    <dbReference type="NCBI Taxonomy" id="1343740"/>
    <lineage>
        <taxon>Bacteria</taxon>
        <taxon>Bacillati</taxon>
        <taxon>Actinomycetota</taxon>
        <taxon>Actinomycetes</taxon>
        <taxon>Kitasatosporales</taxon>
        <taxon>Streptomycetaceae</taxon>
        <taxon>Streptomyces</taxon>
        <taxon>Streptomyces violaceusniger group</taxon>
    </lineage>
</organism>
<dbReference type="STRING" id="1343740.M271_35040"/>
<gene>
    <name evidence="1" type="ORF">D3C57_108580</name>
</gene>